<reference evidence="3" key="1">
    <citation type="submission" date="2021-11" db="EMBL/GenBank/DDBJ databases">
        <authorList>
            <person name="Bulgarelli D."/>
        </authorList>
    </citation>
    <scope>NUCLEOTIDE SEQUENCE</scope>
    <source>
        <strain evidence="3">Bi133</strain>
    </source>
</reference>
<dbReference type="Pfam" id="PF00903">
    <property type="entry name" value="Glyoxalase"/>
    <property type="match status" value="1"/>
</dbReference>
<accession>A0A9W4LBN4</accession>
<dbReference type="CDD" id="cd08352">
    <property type="entry name" value="VOC_Bs_YwkD_like"/>
    <property type="match status" value="1"/>
</dbReference>
<dbReference type="Gene3D" id="3.10.180.10">
    <property type="entry name" value="2,3-Dihydroxybiphenyl 1,2-Dioxygenase, domain 1"/>
    <property type="match status" value="1"/>
</dbReference>
<feature type="domain" description="VOC" evidence="2">
    <location>
        <begin position="5"/>
        <end position="128"/>
    </location>
</feature>
<evidence type="ECO:0000313" key="3">
    <source>
        <dbReference type="EMBL" id="CAH0308608.1"/>
    </source>
</evidence>
<dbReference type="PANTHER" id="PTHR36113:SF6">
    <property type="entry name" value="FOSFOMYCIN RESISTANCE PROTEIN FOSX"/>
    <property type="match status" value="1"/>
</dbReference>
<dbReference type="AlphaFoldDB" id="A0A9W4LBN4"/>
<evidence type="ECO:0000313" key="4">
    <source>
        <dbReference type="Proteomes" id="UP000789326"/>
    </source>
</evidence>
<dbReference type="InterPro" id="IPR004360">
    <property type="entry name" value="Glyas_Fos-R_dOase_dom"/>
</dbReference>
<comment type="caution">
    <text evidence="3">The sequence shown here is derived from an EMBL/GenBank/DDBJ whole genome shotgun (WGS) entry which is preliminary data.</text>
</comment>
<dbReference type="InterPro" id="IPR029068">
    <property type="entry name" value="Glyas_Bleomycin-R_OHBP_Dase"/>
</dbReference>
<organism evidence="3 4">
    <name type="scientific">Peribacillus simplex</name>
    <dbReference type="NCBI Taxonomy" id="1478"/>
    <lineage>
        <taxon>Bacteria</taxon>
        <taxon>Bacillati</taxon>
        <taxon>Bacillota</taxon>
        <taxon>Bacilli</taxon>
        <taxon>Bacillales</taxon>
        <taxon>Bacillaceae</taxon>
        <taxon>Peribacillus</taxon>
    </lineage>
</organism>
<dbReference type="PROSITE" id="PS51819">
    <property type="entry name" value="VOC"/>
    <property type="match status" value="1"/>
</dbReference>
<name>A0A9W4LBN4_9BACI</name>
<sequence length="128" mass="15045">MNVKKIHHVAIICSDYEKSKNFYVNILGCDIKQETYRAERKSYKLDLMVGGEYQMELFSFPDSPHRPSYPEARGLRHLAFEVDDINQAIEDLKKENIPVEPIRVDELTGKRFTFFCDPDDLPLEIYEK</sequence>
<dbReference type="InterPro" id="IPR037523">
    <property type="entry name" value="VOC_core"/>
</dbReference>
<evidence type="ECO:0000259" key="2">
    <source>
        <dbReference type="PROSITE" id="PS51819"/>
    </source>
</evidence>
<dbReference type="PANTHER" id="PTHR36113">
    <property type="entry name" value="LYASE, PUTATIVE-RELATED-RELATED"/>
    <property type="match status" value="1"/>
</dbReference>
<dbReference type="RefSeq" id="WP_230303998.1">
    <property type="nucleotide sequence ID" value="NZ_CAKKMG010000127.1"/>
</dbReference>
<dbReference type="EMBL" id="CAKKMG010000127">
    <property type="protein sequence ID" value="CAH0308608.1"/>
    <property type="molecule type" value="Genomic_DNA"/>
</dbReference>
<dbReference type="SUPFAM" id="SSF54593">
    <property type="entry name" value="Glyoxalase/Bleomycin resistance protein/Dihydroxybiphenyl dioxygenase"/>
    <property type="match status" value="1"/>
</dbReference>
<dbReference type="InterPro" id="IPR037478">
    <property type="entry name" value="YwkD-like_dom"/>
</dbReference>
<dbReference type="InterPro" id="IPR051332">
    <property type="entry name" value="Fosfomycin_Res_Enzymes"/>
</dbReference>
<dbReference type="NCBIfam" id="NF008551">
    <property type="entry name" value="PRK11478.1"/>
    <property type="match status" value="1"/>
</dbReference>
<evidence type="ECO:0000256" key="1">
    <source>
        <dbReference type="ARBA" id="ARBA00022723"/>
    </source>
</evidence>
<keyword evidence="1" id="KW-0479">Metal-binding</keyword>
<dbReference type="GO" id="GO:0046872">
    <property type="term" value="F:metal ion binding"/>
    <property type="evidence" value="ECO:0007669"/>
    <property type="project" value="UniProtKB-KW"/>
</dbReference>
<dbReference type="Proteomes" id="UP000789326">
    <property type="component" value="Unassembled WGS sequence"/>
</dbReference>
<protein>
    <recommendedName>
        <fullName evidence="2">VOC domain-containing protein</fullName>
    </recommendedName>
</protein>
<gene>
    <name evidence="3" type="ORF">SRABI133_04842</name>
</gene>
<proteinExistence type="predicted"/>